<dbReference type="Proteomes" id="UP000053558">
    <property type="component" value="Unassembled WGS sequence"/>
</dbReference>
<dbReference type="InterPro" id="IPR046522">
    <property type="entry name" value="DUF6699"/>
</dbReference>
<dbReference type="OMA" id="TEISPWC"/>
<dbReference type="AlphaFoldDB" id="A0A5M3N2I8"/>
<evidence type="ECO:0000259" key="1">
    <source>
        <dbReference type="Pfam" id="PF20415"/>
    </source>
</evidence>
<dbReference type="KEGG" id="cput:CONPUDRAFT_118533"/>
<keyword evidence="3" id="KW-1185">Reference proteome</keyword>
<organism evidence="2 3">
    <name type="scientific">Coniophora puteana (strain RWD-64-598)</name>
    <name type="common">Brown rot fungus</name>
    <dbReference type="NCBI Taxonomy" id="741705"/>
    <lineage>
        <taxon>Eukaryota</taxon>
        <taxon>Fungi</taxon>
        <taxon>Dikarya</taxon>
        <taxon>Basidiomycota</taxon>
        <taxon>Agaricomycotina</taxon>
        <taxon>Agaricomycetes</taxon>
        <taxon>Agaricomycetidae</taxon>
        <taxon>Boletales</taxon>
        <taxon>Coniophorineae</taxon>
        <taxon>Coniophoraceae</taxon>
        <taxon>Coniophora</taxon>
    </lineage>
</organism>
<dbReference type="Pfam" id="PF20415">
    <property type="entry name" value="DUF6699"/>
    <property type="match status" value="1"/>
</dbReference>
<evidence type="ECO:0000313" key="3">
    <source>
        <dbReference type="Proteomes" id="UP000053558"/>
    </source>
</evidence>
<sequence length="201" mass="22589">MADIGKWTAGGSYGPVLTQTDLYLLQTELQLNPILEGNSAFHLLFNIRDGQTGGFNPEDRGHDLPFTAKDEPATLPRVTDLIIISELTPWCTMVHNDRGVTMSDVCTSLWKEYTENFITEGEFACLAPRVQEQVKRTASHGQGGGNWGGMYYTPSSAPNRYRRVDWLRDKVYFETLQRKDGYAISRLGFKAPNIFVMSLTS</sequence>
<dbReference type="EMBL" id="JH711574">
    <property type="protein sequence ID" value="EIW85599.1"/>
    <property type="molecule type" value="Genomic_DNA"/>
</dbReference>
<proteinExistence type="predicted"/>
<dbReference type="GeneID" id="19199398"/>
<name>A0A5M3N2I8_CONPW</name>
<reference evidence="3" key="1">
    <citation type="journal article" date="2012" name="Science">
        <title>The Paleozoic origin of enzymatic lignin decomposition reconstructed from 31 fungal genomes.</title>
        <authorList>
            <person name="Floudas D."/>
            <person name="Binder M."/>
            <person name="Riley R."/>
            <person name="Barry K."/>
            <person name="Blanchette R.A."/>
            <person name="Henrissat B."/>
            <person name="Martinez A.T."/>
            <person name="Otillar R."/>
            <person name="Spatafora J.W."/>
            <person name="Yadav J.S."/>
            <person name="Aerts A."/>
            <person name="Benoit I."/>
            <person name="Boyd A."/>
            <person name="Carlson A."/>
            <person name="Copeland A."/>
            <person name="Coutinho P.M."/>
            <person name="de Vries R.P."/>
            <person name="Ferreira P."/>
            <person name="Findley K."/>
            <person name="Foster B."/>
            <person name="Gaskell J."/>
            <person name="Glotzer D."/>
            <person name="Gorecki P."/>
            <person name="Heitman J."/>
            <person name="Hesse C."/>
            <person name="Hori C."/>
            <person name="Igarashi K."/>
            <person name="Jurgens J.A."/>
            <person name="Kallen N."/>
            <person name="Kersten P."/>
            <person name="Kohler A."/>
            <person name="Kuees U."/>
            <person name="Kumar T.K.A."/>
            <person name="Kuo A."/>
            <person name="LaButti K."/>
            <person name="Larrondo L.F."/>
            <person name="Lindquist E."/>
            <person name="Ling A."/>
            <person name="Lombard V."/>
            <person name="Lucas S."/>
            <person name="Lundell T."/>
            <person name="Martin R."/>
            <person name="McLaughlin D.J."/>
            <person name="Morgenstern I."/>
            <person name="Morin E."/>
            <person name="Murat C."/>
            <person name="Nagy L.G."/>
            <person name="Nolan M."/>
            <person name="Ohm R.A."/>
            <person name="Patyshakuliyeva A."/>
            <person name="Rokas A."/>
            <person name="Ruiz-Duenas F.J."/>
            <person name="Sabat G."/>
            <person name="Salamov A."/>
            <person name="Samejima M."/>
            <person name="Schmutz J."/>
            <person name="Slot J.C."/>
            <person name="St John F."/>
            <person name="Stenlid J."/>
            <person name="Sun H."/>
            <person name="Sun S."/>
            <person name="Syed K."/>
            <person name="Tsang A."/>
            <person name="Wiebenga A."/>
            <person name="Young D."/>
            <person name="Pisabarro A."/>
            <person name="Eastwood D.C."/>
            <person name="Martin F."/>
            <person name="Cullen D."/>
            <person name="Grigoriev I.V."/>
            <person name="Hibbett D.S."/>
        </authorList>
    </citation>
    <scope>NUCLEOTIDE SEQUENCE [LARGE SCALE GENOMIC DNA]</scope>
    <source>
        <strain evidence="3">RWD-64-598 SS2</strain>
    </source>
</reference>
<protein>
    <recommendedName>
        <fullName evidence="1">DUF6699 domain-containing protein</fullName>
    </recommendedName>
</protein>
<dbReference type="OrthoDB" id="3333333at2759"/>
<evidence type="ECO:0000313" key="2">
    <source>
        <dbReference type="EMBL" id="EIW85599.1"/>
    </source>
</evidence>
<dbReference type="RefSeq" id="XP_007765037.1">
    <property type="nucleotide sequence ID" value="XM_007766847.1"/>
</dbReference>
<comment type="caution">
    <text evidence="2">The sequence shown here is derived from an EMBL/GenBank/DDBJ whole genome shotgun (WGS) entry which is preliminary data.</text>
</comment>
<feature type="domain" description="DUF6699" evidence="1">
    <location>
        <begin position="60"/>
        <end position="180"/>
    </location>
</feature>
<gene>
    <name evidence="2" type="ORF">CONPUDRAFT_118533</name>
</gene>
<accession>A0A5M3N2I8</accession>